<gene>
    <name evidence="7" type="ORF">PLEOSDRAFT_1087941</name>
</gene>
<dbReference type="FunCoup" id="A0A067P3F7">
    <property type="interactions" value="316"/>
</dbReference>
<keyword evidence="5" id="KW-0560">Oxidoreductase</keyword>
<protein>
    <recommendedName>
        <fullName evidence="6">Extradiol ring-cleavage dioxygenase class III enzyme subunit B domain-containing protein</fullName>
    </recommendedName>
</protein>
<dbReference type="Proteomes" id="UP000027073">
    <property type="component" value="Unassembled WGS sequence"/>
</dbReference>
<dbReference type="PIRSF" id="PIRSF006157">
    <property type="entry name" value="Doxgns_DODA"/>
    <property type="match status" value="1"/>
</dbReference>
<evidence type="ECO:0000256" key="1">
    <source>
        <dbReference type="ARBA" id="ARBA00001947"/>
    </source>
</evidence>
<dbReference type="OrthoDB" id="7396853at2759"/>
<dbReference type="GO" id="GO:0008270">
    <property type="term" value="F:zinc ion binding"/>
    <property type="evidence" value="ECO:0007669"/>
    <property type="project" value="InterPro"/>
</dbReference>
<sequence>MTKPWKAALDALPSTPDNIPAFFFAHGSPMLATPPTGGHAVFGARQGLMAYQGPNGPLANFLRDFGPALLEKYKPKGIVVFSAHWESPQRLVTDYGDENPLLMDYYGFSPELYQLKFKSRGDKTLANRVVELFKEAGLPARTTPRTEARGEDGRGYTGPGLDHGVFVPFRIMFGDEFTSIPIVQASIDSSLKPADNWKVGEAVRKLRKENILVLSGGLTIHNLRDFPAFHPDTASAAYKSFDEALHKAIATPEPAKRQEAMYGLTKHPGFRAAHPREDHFVPLYVAAGAGSGDLDNGIPEGEVRTIVDLYGIPTFAFGVVG</sequence>
<proteinExistence type="inferred from homology"/>
<evidence type="ECO:0000259" key="6">
    <source>
        <dbReference type="Pfam" id="PF02900"/>
    </source>
</evidence>
<dbReference type="Pfam" id="PF02900">
    <property type="entry name" value="LigB"/>
    <property type="match status" value="1"/>
</dbReference>
<evidence type="ECO:0000256" key="3">
    <source>
        <dbReference type="ARBA" id="ARBA00022723"/>
    </source>
</evidence>
<evidence type="ECO:0000313" key="7">
    <source>
        <dbReference type="EMBL" id="KDQ33780.1"/>
    </source>
</evidence>
<comment type="similarity">
    <text evidence="2">Belongs to the DODA-type extradiol aromatic ring-opening dioxygenase family.</text>
</comment>
<dbReference type="PANTHER" id="PTHR30096">
    <property type="entry name" value="4,5-DOPA DIOXYGENASE EXTRADIOL-LIKE PROTEIN"/>
    <property type="match status" value="1"/>
</dbReference>
<dbReference type="InterPro" id="IPR014436">
    <property type="entry name" value="Extradiol_dOase_DODA"/>
</dbReference>
<dbReference type="HOGENOM" id="CLU_046582_1_1_1"/>
<reference evidence="8" key="1">
    <citation type="journal article" date="2014" name="Proc. Natl. Acad. Sci. U.S.A.">
        <title>Extensive sampling of basidiomycete genomes demonstrates inadequacy of the white-rot/brown-rot paradigm for wood decay fungi.</title>
        <authorList>
            <person name="Riley R."/>
            <person name="Salamov A.A."/>
            <person name="Brown D.W."/>
            <person name="Nagy L.G."/>
            <person name="Floudas D."/>
            <person name="Held B.W."/>
            <person name="Levasseur A."/>
            <person name="Lombard V."/>
            <person name="Morin E."/>
            <person name="Otillar R."/>
            <person name="Lindquist E.A."/>
            <person name="Sun H."/>
            <person name="LaButti K.M."/>
            <person name="Schmutz J."/>
            <person name="Jabbour D."/>
            <person name="Luo H."/>
            <person name="Baker S.E."/>
            <person name="Pisabarro A.G."/>
            <person name="Walton J.D."/>
            <person name="Blanchette R.A."/>
            <person name="Henrissat B."/>
            <person name="Martin F."/>
            <person name="Cullen D."/>
            <person name="Hibbett D.S."/>
            <person name="Grigoriev I.V."/>
        </authorList>
    </citation>
    <scope>NUCLEOTIDE SEQUENCE [LARGE SCALE GENOMIC DNA]</scope>
    <source>
        <strain evidence="8">PC15</strain>
    </source>
</reference>
<dbReference type="STRING" id="1137138.A0A067P3F7"/>
<dbReference type="InterPro" id="IPR004183">
    <property type="entry name" value="Xdiol_dOase_suB"/>
</dbReference>
<dbReference type="PANTHER" id="PTHR30096:SF0">
    <property type="entry name" value="4,5-DOPA DIOXYGENASE EXTRADIOL-LIKE PROTEIN"/>
    <property type="match status" value="1"/>
</dbReference>
<dbReference type="Gene3D" id="3.40.830.10">
    <property type="entry name" value="LigB-like"/>
    <property type="match status" value="1"/>
</dbReference>
<keyword evidence="3" id="KW-0479">Metal-binding</keyword>
<keyword evidence="4" id="KW-0862">Zinc</keyword>
<evidence type="ECO:0000256" key="2">
    <source>
        <dbReference type="ARBA" id="ARBA00007581"/>
    </source>
</evidence>
<feature type="domain" description="Extradiol ring-cleavage dioxygenase class III enzyme subunit B" evidence="6">
    <location>
        <begin position="48"/>
        <end position="303"/>
    </location>
</feature>
<evidence type="ECO:0000256" key="4">
    <source>
        <dbReference type="ARBA" id="ARBA00022833"/>
    </source>
</evidence>
<dbReference type="SUPFAM" id="SSF53213">
    <property type="entry name" value="LigB-like"/>
    <property type="match status" value="1"/>
</dbReference>
<accession>A0A067P3F7</accession>
<dbReference type="GO" id="GO:0008198">
    <property type="term" value="F:ferrous iron binding"/>
    <property type="evidence" value="ECO:0007669"/>
    <property type="project" value="InterPro"/>
</dbReference>
<dbReference type="CDD" id="cd07363">
    <property type="entry name" value="45_DOPA_Dioxygenase"/>
    <property type="match status" value="1"/>
</dbReference>
<comment type="cofactor">
    <cofactor evidence="1">
        <name>Zn(2+)</name>
        <dbReference type="ChEBI" id="CHEBI:29105"/>
    </cofactor>
</comment>
<name>A0A067P3F7_PLEO1</name>
<organism evidence="7 8">
    <name type="scientific">Pleurotus ostreatus (strain PC15)</name>
    <name type="common">Oyster mushroom</name>
    <dbReference type="NCBI Taxonomy" id="1137138"/>
    <lineage>
        <taxon>Eukaryota</taxon>
        <taxon>Fungi</taxon>
        <taxon>Dikarya</taxon>
        <taxon>Basidiomycota</taxon>
        <taxon>Agaricomycotina</taxon>
        <taxon>Agaricomycetes</taxon>
        <taxon>Agaricomycetidae</taxon>
        <taxon>Agaricales</taxon>
        <taxon>Pleurotineae</taxon>
        <taxon>Pleurotaceae</taxon>
        <taxon>Pleurotus</taxon>
    </lineage>
</organism>
<dbReference type="InParanoid" id="A0A067P3F7"/>
<dbReference type="EMBL" id="KL198004">
    <property type="protein sequence ID" value="KDQ33780.1"/>
    <property type="molecule type" value="Genomic_DNA"/>
</dbReference>
<dbReference type="AlphaFoldDB" id="A0A067P3F7"/>
<dbReference type="VEuPathDB" id="FungiDB:PLEOSDRAFT_1087941"/>
<dbReference type="GO" id="GO:0016702">
    <property type="term" value="F:oxidoreductase activity, acting on single donors with incorporation of molecular oxygen, incorporation of two atoms of oxygen"/>
    <property type="evidence" value="ECO:0007669"/>
    <property type="project" value="UniProtKB-ARBA"/>
</dbReference>
<evidence type="ECO:0000313" key="8">
    <source>
        <dbReference type="Proteomes" id="UP000027073"/>
    </source>
</evidence>
<evidence type="ECO:0000256" key="5">
    <source>
        <dbReference type="ARBA" id="ARBA00023002"/>
    </source>
</evidence>